<accession>U3TU12</accession>
<dbReference type="EMBL" id="AP013071">
    <property type="protein sequence ID" value="BAN94687.1"/>
    <property type="molecule type" value="Genomic_DNA"/>
</dbReference>
<evidence type="ECO:0000313" key="2">
    <source>
        <dbReference type="EMBL" id="BAN94687.1"/>
    </source>
</evidence>
<keyword evidence="1" id="KW-0812">Transmembrane</keyword>
<feature type="transmembrane region" description="Helical" evidence="1">
    <location>
        <begin position="63"/>
        <end position="83"/>
    </location>
</feature>
<protein>
    <submittedName>
        <fullName evidence="2">Uncharacterized protein</fullName>
    </submittedName>
</protein>
<keyword evidence="2" id="KW-0933">Apicoplast</keyword>
<sequence>MIFNKYFKLNKNKILNKFKNIQIIKYNKYKYLNIKNLNILFYSKNSNNYNYSRIIYNIKYIKLLYILSNYYNKILLKLLYFWFTILNYKINYQYYILILNIFTYF</sequence>
<dbReference type="RefSeq" id="YP_008757407.1">
    <property type="nucleotide sequence ID" value="NC_022667.1"/>
</dbReference>
<keyword evidence="1" id="KW-1133">Transmembrane helix</keyword>
<proteinExistence type="predicted"/>
<evidence type="ECO:0000256" key="1">
    <source>
        <dbReference type="SAM" id="Phobius"/>
    </source>
</evidence>
<keyword evidence="1" id="KW-0472">Membrane</keyword>
<geneLocation type="apicoplast" evidence="2"/>
<dbReference type="GeneID" id="17494006"/>
<reference evidence="2" key="1">
    <citation type="submission" date="2013-06" db="EMBL/GenBank/DDBJ databases">
        <title>The apicoplast genome of highly pathogenic bird apicomplex protozoa, Leucocytozoon caulleryi.</title>
        <authorList>
            <person name="Imura T."/>
            <person name="Sato S."/>
            <person name="Sato Y."/>
            <person name="Sakamoto D."/>
            <person name="Isobe T."/>
            <person name="Sasaki K."/>
            <person name="Murata K."/>
            <person name="Holder T."/>
            <person name="Yukawa M."/>
        </authorList>
    </citation>
    <scope>NUCLEOTIDE SEQUENCE</scope>
    <source>
        <strain evidence="2">Niigata</strain>
    </source>
</reference>
<name>U3TU12_LEUCU</name>
<keyword evidence="2" id="KW-0934">Plastid</keyword>
<dbReference type="AlphaFoldDB" id="U3TU12"/>
<organism evidence="2">
    <name type="scientific">Leucocytozoon caulleryi</name>
    <dbReference type="NCBI Taxonomy" id="211597"/>
    <lineage>
        <taxon>Eukaryota</taxon>
        <taxon>Sar</taxon>
        <taxon>Alveolata</taxon>
        <taxon>Apicomplexa</taxon>
        <taxon>Aconoidasida</taxon>
        <taxon>Haemosporida</taxon>
        <taxon>Leucocytozoidae</taxon>
        <taxon>Leucocytozoon</taxon>
    </lineage>
</organism>